<evidence type="ECO:0000256" key="1">
    <source>
        <dbReference type="SAM" id="MobiDB-lite"/>
    </source>
</evidence>
<dbReference type="OrthoDB" id="1776848at2"/>
<keyword evidence="2" id="KW-1133">Transmembrane helix</keyword>
<organism evidence="3 4">
    <name type="scientific">Acetobacterium bakii</name>
    <dbReference type="NCBI Taxonomy" id="52689"/>
    <lineage>
        <taxon>Bacteria</taxon>
        <taxon>Bacillati</taxon>
        <taxon>Bacillota</taxon>
        <taxon>Clostridia</taxon>
        <taxon>Eubacteriales</taxon>
        <taxon>Eubacteriaceae</taxon>
        <taxon>Acetobacterium</taxon>
    </lineage>
</organism>
<keyword evidence="2" id="KW-0812">Transmembrane</keyword>
<evidence type="ECO:0000313" key="3">
    <source>
        <dbReference type="EMBL" id="KNZ43072.1"/>
    </source>
</evidence>
<keyword evidence="2" id="KW-0472">Membrane</keyword>
<evidence type="ECO:0000256" key="2">
    <source>
        <dbReference type="SAM" id="Phobius"/>
    </source>
</evidence>
<feature type="transmembrane region" description="Helical" evidence="2">
    <location>
        <begin position="39"/>
        <end position="60"/>
    </location>
</feature>
<accession>A0A0L6U409</accession>
<feature type="transmembrane region" description="Helical" evidence="2">
    <location>
        <begin position="72"/>
        <end position="94"/>
    </location>
</feature>
<feature type="transmembrane region" description="Helical" evidence="2">
    <location>
        <begin position="12"/>
        <end position="33"/>
    </location>
</feature>
<dbReference type="AlphaFoldDB" id="A0A0L6U409"/>
<sequence>MKLSLGKCWGLLIFDTIGLALSGYAFLLVFQVLATLPSANAFIILMAIFVGIKVVVLSLYDLNRNLLLKNIPFIGGLISLIGNAMVFGICWFLIPEVPLSFFIGLTISDFLVVTLCHFLWWSLIGKDEAIVEVTNSTEERKTWLSHADEEDSEYDSIFTTLLENEKQGQQKAYEPSKPGIYEEEKRYQTSDFLKDIKQSLANKPGEEISGTKVLPTTKMPPTKAAELSGTEKKIMDSTFREAPLLTEEVELENQQKKKSKGLNDLFKDLPSAERSDLISPNNLEQVKSVSLDESLNKKVLLPGEAVVEKEEDFLAIEKRLGYLFYEIEKSMKETHFLQDAVSEFHDAVETYTPITGDEKIIATGNLIREKLKDIIDKQFVVDEVLDDLIRLSKLINNRIDDLDVIEAGLNQRKMALDQKEVLMVESYNSMVDDDIEIMPQEVMLENLDSEFIIAEGDYESIRKYLTQTSEN</sequence>
<reference evidence="4" key="1">
    <citation type="submission" date="2015-07" db="EMBL/GenBank/DDBJ databases">
        <title>Draft genome sequence of Acetobacterium bakii DSM 8293, a potential psychrophilic chemical producer through syngas fermentation.</title>
        <authorList>
            <person name="Song Y."/>
            <person name="Hwang S."/>
            <person name="Cho B.-K."/>
        </authorList>
    </citation>
    <scope>NUCLEOTIDE SEQUENCE [LARGE SCALE GENOMIC DNA]</scope>
    <source>
        <strain evidence="4">DSM 8239</strain>
    </source>
</reference>
<proteinExistence type="predicted"/>
<dbReference type="RefSeq" id="WP_050738809.1">
    <property type="nucleotide sequence ID" value="NZ_LGYO01000007.1"/>
</dbReference>
<dbReference type="Proteomes" id="UP000036873">
    <property type="component" value="Unassembled WGS sequence"/>
</dbReference>
<keyword evidence="4" id="KW-1185">Reference proteome</keyword>
<feature type="region of interest" description="Disordered" evidence="1">
    <location>
        <begin position="206"/>
        <end position="228"/>
    </location>
</feature>
<feature type="transmembrane region" description="Helical" evidence="2">
    <location>
        <begin position="100"/>
        <end position="120"/>
    </location>
</feature>
<name>A0A0L6U409_9FIRM</name>
<dbReference type="EMBL" id="LGYO01000007">
    <property type="protein sequence ID" value="KNZ43072.1"/>
    <property type="molecule type" value="Genomic_DNA"/>
</dbReference>
<dbReference type="STRING" id="52689.AKG39_02645"/>
<comment type="caution">
    <text evidence="3">The sequence shown here is derived from an EMBL/GenBank/DDBJ whole genome shotgun (WGS) entry which is preliminary data.</text>
</comment>
<protein>
    <submittedName>
        <fullName evidence="3">Uncharacterized protein</fullName>
    </submittedName>
</protein>
<evidence type="ECO:0000313" key="4">
    <source>
        <dbReference type="Proteomes" id="UP000036873"/>
    </source>
</evidence>
<gene>
    <name evidence="3" type="ORF">AKG39_02645</name>
</gene>